<dbReference type="PANTHER" id="PTHR11236">
    <property type="entry name" value="AMINOBENZOATE/ANTHRANILATE SYNTHASE"/>
    <property type="match status" value="1"/>
</dbReference>
<evidence type="ECO:0000259" key="3">
    <source>
        <dbReference type="Pfam" id="PF00425"/>
    </source>
</evidence>
<comment type="caution">
    <text evidence="4">The sequence shown here is derived from an EMBL/GenBank/DDBJ whole genome shotgun (WGS) entry which is preliminary data.</text>
</comment>
<feature type="domain" description="Chorismate-utilising enzyme C-terminal" evidence="3">
    <location>
        <begin position="177"/>
        <end position="435"/>
    </location>
</feature>
<dbReference type="CDD" id="cd01743">
    <property type="entry name" value="GATase1_Anthranilate_Synthase"/>
    <property type="match status" value="1"/>
</dbReference>
<dbReference type="SUPFAM" id="SSF52317">
    <property type="entry name" value="Class I glutamine amidotransferase-like"/>
    <property type="match status" value="1"/>
</dbReference>
<dbReference type="PRINTS" id="PR00096">
    <property type="entry name" value="GATASE"/>
</dbReference>
<dbReference type="Gene3D" id="3.40.50.880">
    <property type="match status" value="1"/>
</dbReference>
<keyword evidence="5" id="KW-1185">Reference proteome</keyword>
<evidence type="ECO:0000313" key="4">
    <source>
        <dbReference type="EMBL" id="GAA5532134.1"/>
    </source>
</evidence>
<dbReference type="InterPro" id="IPR017926">
    <property type="entry name" value="GATASE"/>
</dbReference>
<dbReference type="PRINTS" id="PR00099">
    <property type="entry name" value="CPSGATASE"/>
</dbReference>
<sequence length="670" mass="70887">MGGIERNGPRSLPGPSPRIRRVTAVSPLPPPLAQLSPADVLLRLRAAGAPGVVLLESLGPVVDYGRFSFLSAWPVRVQAQVPARPEGEALFPAWLGGLKYEAARALDERTGGLDTHAPDGPAGWWGLYPSGLVWDREAGTLESVGEAGHVDWQEVLPGPPAPTPTLQVGEFGADDVDYPAGVRAVQELIRAGEVYQVNLSRGVRARATGDPLAAYLRLREVNPSPFMAFLDLPIAGREEVVVSCSPERLVLWQGDTLAARPIAGTRRRGDTPQEDAALEAELRASPKEVSEHTMLVDLVRHDLGRVAAAGTVTVPDLGLVERYSHVMHLVSEVTARARPGLTVRDLLAATFPGGTITGAPKARVMTAIRDLEPGPRGWYTGGVGIVSGARVDVNILIRTAGFRRSGAEWTVQVRAGGGTVIDADPLREAQETVHKAQALLAVLSGRPGRPARLPAPPVPGRAWSPPPAPSRTGLRVLLLDNRDSFTMNLAHDLLSLGAAVDLRSQDEDAADLLASRPDAVLVGPGPGTPGTSGSTLALTRACLERGVPLLGVCLGHQALGEVLGGRVERAEPVHGRPEAVRHGGEDLFAGIPDSTPFGRYHSLVVRGLPEGLVTARSADGEVMALHVPGRPAWGVQFHPESVLSPAGRVLLGNWLRLSLQHSALSGQERM</sequence>
<dbReference type="Pfam" id="PF00425">
    <property type="entry name" value="Chorismate_bind"/>
    <property type="match status" value="1"/>
</dbReference>
<dbReference type="NCBIfam" id="TIGR00566">
    <property type="entry name" value="trpG_papA"/>
    <property type="match status" value="1"/>
</dbReference>
<dbReference type="PRINTS" id="PR00097">
    <property type="entry name" value="ANTSNTHASEII"/>
</dbReference>
<dbReference type="EMBL" id="BAABRV010000001">
    <property type="protein sequence ID" value="GAA5532134.1"/>
    <property type="molecule type" value="Genomic_DNA"/>
</dbReference>
<dbReference type="Proteomes" id="UP001404956">
    <property type="component" value="Unassembled WGS sequence"/>
</dbReference>
<gene>
    <name evidence="4" type="primary">menF</name>
    <name evidence="4" type="ORF">Dalu01_00512</name>
</gene>
<feature type="domain" description="Glutamine amidotransferase" evidence="2">
    <location>
        <begin position="477"/>
        <end position="654"/>
    </location>
</feature>
<accession>A0ABP9X9S0</accession>
<organism evidence="4 5">
    <name type="scientific">Deinococcus aluminii</name>
    <dbReference type="NCBI Taxonomy" id="1656885"/>
    <lineage>
        <taxon>Bacteria</taxon>
        <taxon>Thermotogati</taxon>
        <taxon>Deinococcota</taxon>
        <taxon>Deinococci</taxon>
        <taxon>Deinococcales</taxon>
        <taxon>Deinococcaceae</taxon>
        <taxon>Deinococcus</taxon>
    </lineage>
</organism>
<evidence type="ECO:0000256" key="1">
    <source>
        <dbReference type="ARBA" id="ARBA00022962"/>
    </source>
</evidence>
<dbReference type="InterPro" id="IPR029062">
    <property type="entry name" value="Class_I_gatase-like"/>
</dbReference>
<dbReference type="Gene3D" id="3.60.120.10">
    <property type="entry name" value="Anthranilate synthase"/>
    <property type="match status" value="1"/>
</dbReference>
<evidence type="ECO:0000313" key="5">
    <source>
        <dbReference type="Proteomes" id="UP001404956"/>
    </source>
</evidence>
<keyword evidence="1" id="KW-0315">Glutamine amidotransferase</keyword>
<proteinExistence type="predicted"/>
<dbReference type="PANTHER" id="PTHR11236:SF9">
    <property type="entry name" value="ANTHRANILATE SYNTHASE COMPONENT 1"/>
    <property type="match status" value="1"/>
</dbReference>
<evidence type="ECO:0000259" key="2">
    <source>
        <dbReference type="Pfam" id="PF00117"/>
    </source>
</evidence>
<protein>
    <submittedName>
        <fullName evidence="4">Isochorismate synthase MenF</fullName>
    </submittedName>
</protein>
<dbReference type="Pfam" id="PF00117">
    <property type="entry name" value="GATase"/>
    <property type="match status" value="1"/>
</dbReference>
<dbReference type="InterPro" id="IPR015890">
    <property type="entry name" value="Chorismate_C"/>
</dbReference>
<name>A0ABP9X9S0_9DEIO</name>
<reference evidence="4 5" key="1">
    <citation type="submission" date="2024-02" db="EMBL/GenBank/DDBJ databases">
        <title>Deinococcus aluminii NBRC 112889.</title>
        <authorList>
            <person name="Ichikawa N."/>
            <person name="Katano-Makiyama Y."/>
            <person name="Hidaka K."/>
        </authorList>
    </citation>
    <scope>NUCLEOTIDE SEQUENCE [LARGE SCALE GENOMIC DNA]</scope>
    <source>
        <strain evidence="4 5">NBRC 112889</strain>
    </source>
</reference>
<dbReference type="InterPro" id="IPR019999">
    <property type="entry name" value="Anth_synth_I-like"/>
</dbReference>
<dbReference type="InterPro" id="IPR005801">
    <property type="entry name" value="ADC_synthase"/>
</dbReference>
<dbReference type="SUPFAM" id="SSF56322">
    <property type="entry name" value="ADC synthase"/>
    <property type="match status" value="1"/>
</dbReference>
<dbReference type="InterPro" id="IPR006221">
    <property type="entry name" value="TrpG/PapA_dom"/>
</dbReference>
<dbReference type="PROSITE" id="PS51273">
    <property type="entry name" value="GATASE_TYPE_1"/>
    <property type="match status" value="1"/>
</dbReference>